<evidence type="ECO:0000259" key="6">
    <source>
        <dbReference type="PROSITE" id="PS50110"/>
    </source>
</evidence>
<dbReference type="Pfam" id="PF00072">
    <property type="entry name" value="Response_reg"/>
    <property type="match status" value="1"/>
</dbReference>
<dbReference type="PROSITE" id="PS00622">
    <property type="entry name" value="HTH_LUXR_1"/>
    <property type="match status" value="1"/>
</dbReference>
<feature type="compositionally biased region" description="Basic and acidic residues" evidence="4">
    <location>
        <begin position="311"/>
        <end position="328"/>
    </location>
</feature>
<sequence length="338" mass="37014">MFDTVAYVCTQAKDLRVSGVKRFSAPEQGVGTGATRQRGWCEPCFTWRGMTLRRMDPINGLPVDPSFLHAGEVQDENAAGEDNVNAKYRVLLAEDHHLLREGLRLMFCALNEFDVIGEAKDGGEACRLAVSMIPDLIVTDLAMPGMDGIDVIAAIKRRLPHIRIIALTVHQDEEYVREALRVGADGYVLKSASVDELFAAVRAVMQGKRHLSPDVYGCLVDSFVSGRENHAPRPACDRLTARERSVLKLVAEGRTNRQVGVYLHLSPKTIEKYRASLMRKLEICNLTGLVLVAIEMGLIGDPTPAAPVHHANGEAESNGKHRDGDARLDSQISVARGG</sequence>
<evidence type="ECO:0000256" key="3">
    <source>
        <dbReference type="PROSITE-ProRule" id="PRU00169"/>
    </source>
</evidence>
<dbReference type="SMART" id="SM00448">
    <property type="entry name" value="REC"/>
    <property type="match status" value="1"/>
</dbReference>
<dbReference type="AlphaFoldDB" id="A0A5E4SMI9"/>
<dbReference type="SUPFAM" id="SSF52172">
    <property type="entry name" value="CheY-like"/>
    <property type="match status" value="1"/>
</dbReference>
<evidence type="ECO:0000256" key="4">
    <source>
        <dbReference type="SAM" id="MobiDB-lite"/>
    </source>
</evidence>
<evidence type="ECO:0000259" key="5">
    <source>
        <dbReference type="PROSITE" id="PS50043"/>
    </source>
</evidence>
<dbReference type="GO" id="GO:0006355">
    <property type="term" value="P:regulation of DNA-templated transcription"/>
    <property type="evidence" value="ECO:0007669"/>
    <property type="project" value="InterPro"/>
</dbReference>
<dbReference type="InterPro" id="IPR000792">
    <property type="entry name" value="Tscrpt_reg_LuxR_C"/>
</dbReference>
<dbReference type="CDD" id="cd06170">
    <property type="entry name" value="LuxR_C_like"/>
    <property type="match status" value="1"/>
</dbReference>
<feature type="region of interest" description="Disordered" evidence="4">
    <location>
        <begin position="305"/>
        <end position="338"/>
    </location>
</feature>
<dbReference type="SUPFAM" id="SSF46894">
    <property type="entry name" value="C-terminal effector domain of the bipartite response regulators"/>
    <property type="match status" value="1"/>
</dbReference>
<dbReference type="GO" id="GO:0000160">
    <property type="term" value="P:phosphorelay signal transduction system"/>
    <property type="evidence" value="ECO:0007669"/>
    <property type="project" value="InterPro"/>
</dbReference>
<dbReference type="PROSITE" id="PS50110">
    <property type="entry name" value="RESPONSE_REGULATORY"/>
    <property type="match status" value="1"/>
</dbReference>
<evidence type="ECO:0000313" key="7">
    <source>
        <dbReference type="EMBL" id="VVD76860.1"/>
    </source>
</evidence>
<dbReference type="SMART" id="SM00421">
    <property type="entry name" value="HTH_LUXR"/>
    <property type="match status" value="1"/>
</dbReference>
<dbReference type="InterPro" id="IPR039420">
    <property type="entry name" value="WalR-like"/>
</dbReference>
<dbReference type="InterPro" id="IPR058245">
    <property type="entry name" value="NreC/VraR/RcsB-like_REC"/>
</dbReference>
<dbReference type="PANTHER" id="PTHR43214">
    <property type="entry name" value="TWO-COMPONENT RESPONSE REGULATOR"/>
    <property type="match status" value="1"/>
</dbReference>
<evidence type="ECO:0000313" key="8">
    <source>
        <dbReference type="Proteomes" id="UP000414233"/>
    </source>
</evidence>
<organism evidence="7 8">
    <name type="scientific">Pandoraea terrae</name>
    <dbReference type="NCBI Taxonomy" id="1537710"/>
    <lineage>
        <taxon>Bacteria</taxon>
        <taxon>Pseudomonadati</taxon>
        <taxon>Pseudomonadota</taxon>
        <taxon>Betaproteobacteria</taxon>
        <taxon>Burkholderiales</taxon>
        <taxon>Burkholderiaceae</taxon>
        <taxon>Pandoraea</taxon>
    </lineage>
</organism>
<keyword evidence="2" id="KW-0238">DNA-binding</keyword>
<dbReference type="PROSITE" id="PS50043">
    <property type="entry name" value="HTH_LUXR_2"/>
    <property type="match status" value="1"/>
</dbReference>
<dbReference type="Gene3D" id="3.40.50.2300">
    <property type="match status" value="1"/>
</dbReference>
<evidence type="ECO:0000256" key="1">
    <source>
        <dbReference type="ARBA" id="ARBA00022553"/>
    </source>
</evidence>
<dbReference type="PANTHER" id="PTHR43214:SF43">
    <property type="entry name" value="TWO-COMPONENT RESPONSE REGULATOR"/>
    <property type="match status" value="1"/>
</dbReference>
<keyword evidence="8" id="KW-1185">Reference proteome</keyword>
<dbReference type="InterPro" id="IPR016032">
    <property type="entry name" value="Sig_transdc_resp-reg_C-effctor"/>
</dbReference>
<keyword evidence="1 3" id="KW-0597">Phosphoprotein</keyword>
<dbReference type="Proteomes" id="UP000414233">
    <property type="component" value="Unassembled WGS sequence"/>
</dbReference>
<dbReference type="EMBL" id="CABPRZ010000003">
    <property type="protein sequence ID" value="VVD76860.1"/>
    <property type="molecule type" value="Genomic_DNA"/>
</dbReference>
<proteinExistence type="predicted"/>
<dbReference type="InterPro" id="IPR011006">
    <property type="entry name" value="CheY-like_superfamily"/>
</dbReference>
<dbReference type="PRINTS" id="PR00038">
    <property type="entry name" value="HTHLUXR"/>
</dbReference>
<feature type="domain" description="HTH luxR-type" evidence="5">
    <location>
        <begin position="232"/>
        <end position="297"/>
    </location>
</feature>
<feature type="domain" description="Response regulatory" evidence="6">
    <location>
        <begin position="89"/>
        <end position="205"/>
    </location>
</feature>
<reference evidence="7 8" key="1">
    <citation type="submission" date="2019-08" db="EMBL/GenBank/DDBJ databases">
        <authorList>
            <person name="Peeters C."/>
        </authorList>
    </citation>
    <scope>NUCLEOTIDE SEQUENCE [LARGE SCALE GENOMIC DNA]</scope>
    <source>
        <strain evidence="7 8">LMG 30175</strain>
    </source>
</reference>
<dbReference type="CDD" id="cd17535">
    <property type="entry name" value="REC_NarL-like"/>
    <property type="match status" value="1"/>
</dbReference>
<gene>
    <name evidence="7" type="ORF">PTE30175_00855</name>
</gene>
<name>A0A5E4SMI9_9BURK</name>
<dbReference type="InterPro" id="IPR001789">
    <property type="entry name" value="Sig_transdc_resp-reg_receiver"/>
</dbReference>
<dbReference type="GO" id="GO:0003677">
    <property type="term" value="F:DNA binding"/>
    <property type="evidence" value="ECO:0007669"/>
    <property type="project" value="UniProtKB-KW"/>
</dbReference>
<accession>A0A5E4SMI9</accession>
<protein>
    <submittedName>
        <fullName evidence="7">LuxR family transcriptional regulator</fullName>
    </submittedName>
</protein>
<dbReference type="Pfam" id="PF00196">
    <property type="entry name" value="GerE"/>
    <property type="match status" value="1"/>
</dbReference>
<feature type="modified residue" description="4-aspartylphosphate" evidence="3">
    <location>
        <position position="140"/>
    </location>
</feature>
<evidence type="ECO:0000256" key="2">
    <source>
        <dbReference type="ARBA" id="ARBA00023125"/>
    </source>
</evidence>